<keyword evidence="2" id="KW-0472">Membrane</keyword>
<gene>
    <name evidence="3" type="ORF">Nstercoris_02091</name>
</gene>
<sequence>MSDQHTQNGNDQSTDKTEWTKPASLFNILGDKFAPIADLQRKQLPSWSILVFLGLLLLVFVWKQIAVNQAESQLEKGQAALALQLEEESQNLIKKAREYADSQYNQEEQRFGQVLAWAVRDQLIRNNLDQIDQYLSELVKMKDTDRAVLISNEGKLLVSTDKRLVTEEASNLYSQDILDLQTITIKSDVAGKKLLVVPVMGLNERMAVIVISYNPPPLLTN</sequence>
<evidence type="ECO:0000313" key="3">
    <source>
        <dbReference type="EMBL" id="BBL35814.1"/>
    </source>
</evidence>
<dbReference type="Proteomes" id="UP000316473">
    <property type="component" value="Chromosome"/>
</dbReference>
<dbReference type="EMBL" id="AP019755">
    <property type="protein sequence ID" value="BBL35814.1"/>
    <property type="molecule type" value="Genomic_DNA"/>
</dbReference>
<accession>A0A4Y1YP90</accession>
<protein>
    <submittedName>
        <fullName evidence="3">Uncharacterized protein</fullName>
    </submittedName>
</protein>
<name>A0A4Y1YP90_9PROT</name>
<keyword evidence="1" id="KW-0175">Coiled coil</keyword>
<proteinExistence type="predicted"/>
<feature type="transmembrane region" description="Helical" evidence="2">
    <location>
        <begin position="44"/>
        <end position="62"/>
    </location>
</feature>
<keyword evidence="2" id="KW-0812">Transmembrane</keyword>
<organism evidence="3 4">
    <name type="scientific">Nitrosomonas stercoris</name>
    <dbReference type="NCBI Taxonomy" id="1444684"/>
    <lineage>
        <taxon>Bacteria</taxon>
        <taxon>Pseudomonadati</taxon>
        <taxon>Pseudomonadota</taxon>
        <taxon>Betaproteobacteria</taxon>
        <taxon>Nitrosomonadales</taxon>
        <taxon>Nitrosomonadaceae</taxon>
        <taxon>Nitrosomonas</taxon>
    </lineage>
</organism>
<evidence type="ECO:0000313" key="4">
    <source>
        <dbReference type="Proteomes" id="UP000316473"/>
    </source>
</evidence>
<keyword evidence="4" id="KW-1185">Reference proteome</keyword>
<keyword evidence="2" id="KW-1133">Transmembrane helix</keyword>
<dbReference type="KEGG" id="nst:Nstercoris_02091"/>
<feature type="coiled-coil region" evidence="1">
    <location>
        <begin position="67"/>
        <end position="102"/>
    </location>
</feature>
<dbReference type="AlphaFoldDB" id="A0A4Y1YP90"/>
<reference evidence="3 4" key="1">
    <citation type="submission" date="2019-06" db="EMBL/GenBank/DDBJ databases">
        <title>Nitrosomonas stercoris KYUHI-S whole genome shotgun sequence.</title>
        <authorList>
            <person name="Nakagawa T."/>
            <person name="Tsuchiya Y."/>
            <person name="Takahashi R."/>
        </authorList>
    </citation>
    <scope>NUCLEOTIDE SEQUENCE [LARGE SCALE GENOMIC DNA]</scope>
    <source>
        <strain evidence="3 4">KYUHI-S</strain>
    </source>
</reference>
<evidence type="ECO:0000256" key="1">
    <source>
        <dbReference type="SAM" id="Coils"/>
    </source>
</evidence>
<evidence type="ECO:0000256" key="2">
    <source>
        <dbReference type="SAM" id="Phobius"/>
    </source>
</evidence>